<keyword evidence="2" id="KW-0472">Membrane</keyword>
<feature type="region of interest" description="Disordered" evidence="1">
    <location>
        <begin position="136"/>
        <end position="183"/>
    </location>
</feature>
<accession>A0ABQ0G4D1</accession>
<organism evidence="3 4">
    <name type="scientific">Madurella fahalii</name>
    <dbReference type="NCBI Taxonomy" id="1157608"/>
    <lineage>
        <taxon>Eukaryota</taxon>
        <taxon>Fungi</taxon>
        <taxon>Dikarya</taxon>
        <taxon>Ascomycota</taxon>
        <taxon>Pezizomycotina</taxon>
        <taxon>Sordariomycetes</taxon>
        <taxon>Sordariomycetidae</taxon>
        <taxon>Sordariales</taxon>
        <taxon>Sordariales incertae sedis</taxon>
        <taxon>Madurella</taxon>
    </lineage>
</organism>
<keyword evidence="2" id="KW-0812">Transmembrane</keyword>
<sequence length="489" mass="55516">MGIEFGTARNHTVWQPEPLGRGTYGLLSSCIVTMFLCVWTAVHLNIPEHHGHNYKYLPSYQTGRKMWWLLLGLFAPEIVSWTAFEQRRQAKDLHDKIKQVLGKDPPCPRTGRSIWRLWRMVGRVKNEDVEMGARDENNTLLGTDSSFEPSGGSIASRMSRRNKGDESDPNIQPSPTVTTKRSNERTMTHSYYAIMGGFAFDSDLIGDGRDFLPGRRKRVTLTSSGILELARVAPHLLPDISLGQINDKSKANQLAKTIVTLQASWFAAQCISRMALGMAISLMELNTLAYAICALIAYFLWWKKPLDIEEPTLIDGQDAGIVCAGMLMRSGLGSKLPTTDGKKWTQQRLSHHAFAYEELQRQNHFFRRGKQYGDDHGISGFLARYNGDPIRAPLLFEVDTPSEESADATFKLYMGQSLFGFGFRRNRCVCIQENNGILGLQREFMELSAADILRLRMAKECYTKYPMLVRYPDNRSPEERLQESDWFHS</sequence>
<gene>
    <name evidence="3" type="ORF">MFIFM68171_02615</name>
</gene>
<feature type="transmembrane region" description="Helical" evidence="2">
    <location>
        <begin position="24"/>
        <end position="46"/>
    </location>
</feature>
<dbReference type="RefSeq" id="XP_070914138.1">
    <property type="nucleotide sequence ID" value="XM_071058037.1"/>
</dbReference>
<protein>
    <submittedName>
        <fullName evidence="3">Uncharacterized protein</fullName>
    </submittedName>
</protein>
<feature type="compositionally biased region" description="Polar residues" evidence="1">
    <location>
        <begin position="169"/>
        <end position="180"/>
    </location>
</feature>
<reference evidence="3 4" key="1">
    <citation type="submission" date="2024-09" db="EMBL/GenBank/DDBJ databases">
        <title>Itraconazole resistance in Madurella fahalii resulting from another homologue of gene encoding cytochrome P450 14-alpha sterol demethylase (CYP51).</title>
        <authorList>
            <person name="Yoshioka I."/>
            <person name="Fahal A.H."/>
            <person name="Kaneko S."/>
            <person name="Yaguchi T."/>
        </authorList>
    </citation>
    <scope>NUCLEOTIDE SEQUENCE [LARGE SCALE GENOMIC DNA]</scope>
    <source>
        <strain evidence="3 4">IFM 68171</strain>
    </source>
</reference>
<dbReference type="PANTHER" id="PTHR35043:SF7">
    <property type="entry name" value="TRANSCRIPTION FACTOR DOMAIN-CONTAINING PROTEIN"/>
    <property type="match status" value="1"/>
</dbReference>
<keyword evidence="4" id="KW-1185">Reference proteome</keyword>
<dbReference type="Proteomes" id="UP001628179">
    <property type="component" value="Unassembled WGS sequence"/>
</dbReference>
<evidence type="ECO:0000313" key="3">
    <source>
        <dbReference type="EMBL" id="GAB1312405.1"/>
    </source>
</evidence>
<feature type="transmembrane region" description="Helical" evidence="2">
    <location>
        <begin position="282"/>
        <end position="302"/>
    </location>
</feature>
<evidence type="ECO:0000256" key="2">
    <source>
        <dbReference type="SAM" id="Phobius"/>
    </source>
</evidence>
<keyword evidence="2" id="KW-1133">Transmembrane helix</keyword>
<feature type="compositionally biased region" description="Polar residues" evidence="1">
    <location>
        <begin position="138"/>
        <end position="148"/>
    </location>
</feature>
<feature type="transmembrane region" description="Helical" evidence="2">
    <location>
        <begin position="66"/>
        <end position="84"/>
    </location>
</feature>
<name>A0ABQ0G4D1_9PEZI</name>
<evidence type="ECO:0000313" key="4">
    <source>
        <dbReference type="Proteomes" id="UP001628179"/>
    </source>
</evidence>
<proteinExistence type="predicted"/>
<dbReference type="PANTHER" id="PTHR35043">
    <property type="entry name" value="TRANSCRIPTION FACTOR DOMAIN-CONTAINING PROTEIN"/>
    <property type="match status" value="1"/>
</dbReference>
<dbReference type="GeneID" id="98173360"/>
<comment type="caution">
    <text evidence="3">The sequence shown here is derived from an EMBL/GenBank/DDBJ whole genome shotgun (WGS) entry which is preliminary data.</text>
</comment>
<evidence type="ECO:0000256" key="1">
    <source>
        <dbReference type="SAM" id="MobiDB-lite"/>
    </source>
</evidence>
<dbReference type="EMBL" id="BAAFSV010000001">
    <property type="protein sequence ID" value="GAB1312405.1"/>
    <property type="molecule type" value="Genomic_DNA"/>
</dbReference>